<feature type="binding site" evidence="8">
    <location>
        <position position="127"/>
    </location>
    <ligand>
        <name>Zn(2+)</name>
        <dbReference type="ChEBI" id="CHEBI:29105"/>
    </ligand>
</feature>
<dbReference type="PANTHER" id="PTHR14196:SF12">
    <property type="entry name" value="ZINC FINGER PROTEIN 208-LIKE"/>
    <property type="match status" value="1"/>
</dbReference>
<feature type="domain" description="C2H2-type" evidence="9">
    <location>
        <begin position="424"/>
        <end position="451"/>
    </location>
</feature>
<feature type="domain" description="ZAD" evidence="11">
    <location>
        <begin position="79"/>
        <end position="151"/>
    </location>
</feature>
<dbReference type="Gene3D" id="6.20.210.20">
    <property type="entry name" value="THAP domain"/>
    <property type="match status" value="1"/>
</dbReference>
<dbReference type="InterPro" id="IPR050717">
    <property type="entry name" value="C2H2-ZF_Transcription_Reg"/>
</dbReference>
<dbReference type="RefSeq" id="XP_052745764.1">
    <property type="nucleotide sequence ID" value="XM_052889804.1"/>
</dbReference>
<evidence type="ECO:0000256" key="4">
    <source>
        <dbReference type="ARBA" id="ARBA00022833"/>
    </source>
</evidence>
<name>A0ABM3M406_BICAN</name>
<evidence type="ECO:0000256" key="7">
    <source>
        <dbReference type="PROSITE-ProRule" id="PRU00309"/>
    </source>
</evidence>
<feature type="domain" description="C2H2-type" evidence="9">
    <location>
        <begin position="508"/>
        <end position="535"/>
    </location>
</feature>
<dbReference type="PROSITE" id="PS50950">
    <property type="entry name" value="ZF_THAP"/>
    <property type="match status" value="1"/>
</dbReference>
<evidence type="ECO:0000256" key="6">
    <source>
        <dbReference type="PROSITE-ProRule" id="PRU00042"/>
    </source>
</evidence>
<dbReference type="PROSITE" id="PS50157">
    <property type="entry name" value="ZINC_FINGER_C2H2_2"/>
    <property type="match status" value="6"/>
</dbReference>
<evidence type="ECO:0000256" key="2">
    <source>
        <dbReference type="ARBA" id="ARBA00022737"/>
    </source>
</evidence>
<sequence>MQCCVAFCANTSAQSEELSFHRFPDDVNLRNAWLRALGTETDAAASAVVCSQHFLSVDMHVNHNGSRVVNLGAVPSSVQMCLMCLDTDSKLVLMSKHKMEEAFEKLTGHPLQVCERGALRHTLCVHCRQRLLSFSRFRDCSRRAHSLLMELLEEHHVVTKQHIETIKQTNKHLKHKLVKTSLGPNPCNLHLVDQDRHTDNIKADNTLKREVEDVTSEDEDINNDVTECKNFEHSVTVKIEPEESECESTNALWDPLKYEVSFNCTICSEEFDDELAYKEHMTMHHQNAVCDTSQECNPRAPELELENKIGVQKLNDGPPPSADSTQTSVAPLTTKFATHRKPRKVQAHKATAVAQKSKQILETDINVLGNLSSQSCTKSISKKPKKAVLDNVKKSYPCDICSYKTTLKCNLLTHIRTHTGEKPYSCNVCNYKSADKTTLLRHIRTHTGEKPYSCDKCIRKFTQKSTLLHHMRIHTGEKPYACEICNRKFAQKSNLLHHVKIHTSEKPYSCEVCNYKCAAKRYLLQHMRTHTGKKSSSLAKLRNPVQQRS</sequence>
<dbReference type="SMART" id="SM00868">
    <property type="entry name" value="zf-AD"/>
    <property type="match status" value="1"/>
</dbReference>
<dbReference type="SMART" id="SM00980">
    <property type="entry name" value="THAP"/>
    <property type="match status" value="1"/>
</dbReference>
<keyword evidence="5 7" id="KW-0238">DNA-binding</keyword>
<feature type="binding site" evidence="8">
    <location>
        <position position="84"/>
    </location>
    <ligand>
        <name>Zn(2+)</name>
        <dbReference type="ChEBI" id="CHEBI:29105"/>
    </ligand>
</feature>
<dbReference type="InterPro" id="IPR038441">
    <property type="entry name" value="THAP_Znf_sf"/>
</dbReference>
<proteinExistence type="predicted"/>
<dbReference type="Pfam" id="PF00096">
    <property type="entry name" value="zf-C2H2"/>
    <property type="match status" value="3"/>
</dbReference>
<protein>
    <submittedName>
        <fullName evidence="13">Zinc finger protein 271 isoform X1</fullName>
    </submittedName>
</protein>
<reference evidence="13" key="1">
    <citation type="submission" date="2025-08" db="UniProtKB">
        <authorList>
            <consortium name="RefSeq"/>
        </authorList>
    </citation>
    <scope>IDENTIFICATION</scope>
</reference>
<evidence type="ECO:0000256" key="1">
    <source>
        <dbReference type="ARBA" id="ARBA00022723"/>
    </source>
</evidence>
<feature type="binding site" evidence="8">
    <location>
        <position position="81"/>
    </location>
    <ligand>
        <name>Zn(2+)</name>
        <dbReference type="ChEBI" id="CHEBI:29105"/>
    </ligand>
</feature>
<feature type="binding site" evidence="8">
    <location>
        <position position="124"/>
    </location>
    <ligand>
        <name>Zn(2+)</name>
        <dbReference type="ChEBI" id="CHEBI:29105"/>
    </ligand>
</feature>
<dbReference type="Pfam" id="PF05485">
    <property type="entry name" value="THAP"/>
    <property type="match status" value="1"/>
</dbReference>
<feature type="domain" description="C2H2-type" evidence="9">
    <location>
        <begin position="396"/>
        <end position="423"/>
    </location>
</feature>
<keyword evidence="4 8" id="KW-0862">Zinc</keyword>
<dbReference type="SMART" id="SM00355">
    <property type="entry name" value="ZnF_C2H2"/>
    <property type="match status" value="6"/>
</dbReference>
<dbReference type="PROSITE" id="PS00028">
    <property type="entry name" value="ZINC_FINGER_C2H2_1"/>
    <property type="match status" value="3"/>
</dbReference>
<feature type="domain" description="C2H2-type" evidence="9">
    <location>
        <begin position="452"/>
        <end position="479"/>
    </location>
</feature>
<accession>A0ABM3M406</accession>
<feature type="domain" description="C2H2-type" evidence="9">
    <location>
        <begin position="480"/>
        <end position="507"/>
    </location>
</feature>
<evidence type="ECO:0000256" key="8">
    <source>
        <dbReference type="PROSITE-ProRule" id="PRU01263"/>
    </source>
</evidence>
<organism evidence="12 13">
    <name type="scientific">Bicyclus anynana</name>
    <name type="common">Squinting bush brown butterfly</name>
    <dbReference type="NCBI Taxonomy" id="110368"/>
    <lineage>
        <taxon>Eukaryota</taxon>
        <taxon>Metazoa</taxon>
        <taxon>Ecdysozoa</taxon>
        <taxon>Arthropoda</taxon>
        <taxon>Hexapoda</taxon>
        <taxon>Insecta</taxon>
        <taxon>Pterygota</taxon>
        <taxon>Neoptera</taxon>
        <taxon>Endopterygota</taxon>
        <taxon>Lepidoptera</taxon>
        <taxon>Glossata</taxon>
        <taxon>Ditrysia</taxon>
        <taxon>Papilionoidea</taxon>
        <taxon>Nymphalidae</taxon>
        <taxon>Satyrinae</taxon>
        <taxon>Satyrini</taxon>
        <taxon>Mycalesina</taxon>
        <taxon>Bicyclus</taxon>
    </lineage>
</organism>
<dbReference type="SUPFAM" id="SSF57667">
    <property type="entry name" value="beta-beta-alpha zinc fingers"/>
    <property type="match status" value="3"/>
</dbReference>
<dbReference type="InterPro" id="IPR012934">
    <property type="entry name" value="Znf_AD"/>
</dbReference>
<gene>
    <name evidence="13" type="primary">LOC112045800</name>
</gene>
<dbReference type="InterPro" id="IPR006612">
    <property type="entry name" value="THAP_Znf"/>
</dbReference>
<keyword evidence="2" id="KW-0677">Repeat</keyword>
<keyword evidence="3 6" id="KW-0863">Zinc-finger</keyword>
<evidence type="ECO:0000313" key="12">
    <source>
        <dbReference type="Proteomes" id="UP001652582"/>
    </source>
</evidence>
<dbReference type="InterPro" id="IPR036236">
    <property type="entry name" value="Znf_C2H2_sf"/>
</dbReference>
<evidence type="ECO:0000259" key="9">
    <source>
        <dbReference type="PROSITE" id="PS50157"/>
    </source>
</evidence>
<dbReference type="SUPFAM" id="SSF57716">
    <property type="entry name" value="Glucocorticoid receptor-like (DNA-binding domain)"/>
    <property type="match status" value="1"/>
</dbReference>
<evidence type="ECO:0000256" key="5">
    <source>
        <dbReference type="ARBA" id="ARBA00023125"/>
    </source>
</evidence>
<dbReference type="Proteomes" id="UP001652582">
    <property type="component" value="Chromosome 26"/>
</dbReference>
<dbReference type="GeneID" id="112045800"/>
<dbReference type="PANTHER" id="PTHR14196">
    <property type="entry name" value="ODD-SKIPPED - RELATED"/>
    <property type="match status" value="1"/>
</dbReference>
<dbReference type="InterPro" id="IPR013087">
    <property type="entry name" value="Znf_C2H2_type"/>
</dbReference>
<evidence type="ECO:0000313" key="13">
    <source>
        <dbReference type="RefSeq" id="XP_052745764.1"/>
    </source>
</evidence>
<keyword evidence="1 8" id="KW-0479">Metal-binding</keyword>
<evidence type="ECO:0000259" key="10">
    <source>
        <dbReference type="PROSITE" id="PS50950"/>
    </source>
</evidence>
<feature type="domain" description="C2H2-type" evidence="9">
    <location>
        <begin position="262"/>
        <end position="284"/>
    </location>
</feature>
<dbReference type="Gene3D" id="3.30.160.60">
    <property type="entry name" value="Classic Zinc Finger"/>
    <property type="match status" value="5"/>
</dbReference>
<dbReference type="PROSITE" id="PS51915">
    <property type="entry name" value="ZAD"/>
    <property type="match status" value="1"/>
</dbReference>
<feature type="domain" description="THAP-type" evidence="10">
    <location>
        <begin position="1"/>
        <end position="78"/>
    </location>
</feature>
<evidence type="ECO:0000259" key="11">
    <source>
        <dbReference type="PROSITE" id="PS51915"/>
    </source>
</evidence>
<keyword evidence="12" id="KW-1185">Reference proteome</keyword>
<evidence type="ECO:0000256" key="3">
    <source>
        <dbReference type="ARBA" id="ARBA00022771"/>
    </source>
</evidence>